<evidence type="ECO:0000313" key="3">
    <source>
        <dbReference type="EMBL" id="MET3660831.1"/>
    </source>
</evidence>
<gene>
    <name evidence="3" type="ORF">ABID44_001146</name>
</gene>
<keyword evidence="4" id="KW-1185">Reference proteome</keyword>
<reference evidence="3 4" key="1">
    <citation type="submission" date="2024-06" db="EMBL/GenBank/DDBJ databases">
        <title>Genomic Encyclopedia of Type Strains, Phase IV (KMG-IV): sequencing the most valuable type-strain genomes for metagenomic binning, comparative biology and taxonomic classification.</title>
        <authorList>
            <person name="Goeker M."/>
        </authorList>
    </citation>
    <scope>NUCLEOTIDE SEQUENCE [LARGE SCALE GENOMIC DNA]</scope>
    <source>
        <strain evidence="3 4">DSM 19730</strain>
    </source>
</reference>
<dbReference type="PROSITE" id="PS51257">
    <property type="entry name" value="PROKAR_LIPOPROTEIN"/>
    <property type="match status" value="1"/>
</dbReference>
<feature type="compositionally biased region" description="Polar residues" evidence="1">
    <location>
        <begin position="61"/>
        <end position="75"/>
    </location>
</feature>
<evidence type="ECO:0000256" key="1">
    <source>
        <dbReference type="SAM" id="MobiDB-lite"/>
    </source>
</evidence>
<proteinExistence type="predicted"/>
<organism evidence="3 4">
    <name type="scientific">Aquamicrobium ahrensii</name>
    <dbReference type="NCBI Taxonomy" id="469551"/>
    <lineage>
        <taxon>Bacteria</taxon>
        <taxon>Pseudomonadati</taxon>
        <taxon>Pseudomonadota</taxon>
        <taxon>Alphaproteobacteria</taxon>
        <taxon>Hyphomicrobiales</taxon>
        <taxon>Phyllobacteriaceae</taxon>
        <taxon>Aquamicrobium</taxon>
    </lineage>
</organism>
<keyword evidence="2" id="KW-0732">Signal</keyword>
<feature type="chain" id="PRO_5047025990" evidence="2">
    <location>
        <begin position="19"/>
        <end position="83"/>
    </location>
</feature>
<feature type="signal peptide" evidence="2">
    <location>
        <begin position="1"/>
        <end position="18"/>
    </location>
</feature>
<dbReference type="RefSeq" id="WP_354150723.1">
    <property type="nucleotide sequence ID" value="NZ_JBEPMN010000003.1"/>
</dbReference>
<sequence length="83" mass="8078">MKKLVLASLSALALLGVAACSDSGSDATTTQSTTPPADEQPIAPDATAPATPPATDGSTTQSITPTPDDGGSQTDPAMPAPVE</sequence>
<dbReference type="EMBL" id="JBEPMN010000003">
    <property type="protein sequence ID" value="MET3660831.1"/>
    <property type="molecule type" value="Genomic_DNA"/>
</dbReference>
<feature type="compositionally biased region" description="Polar residues" evidence="1">
    <location>
        <begin position="22"/>
        <end position="35"/>
    </location>
</feature>
<name>A0ABV2KID1_9HYPH</name>
<comment type="caution">
    <text evidence="3">The sequence shown here is derived from an EMBL/GenBank/DDBJ whole genome shotgun (WGS) entry which is preliminary data.</text>
</comment>
<feature type="compositionally biased region" description="Low complexity" evidence="1">
    <location>
        <begin position="41"/>
        <end position="60"/>
    </location>
</feature>
<protein>
    <submittedName>
        <fullName evidence="3">ABC-type phosphate transport system substrate-binding protein</fullName>
    </submittedName>
</protein>
<feature type="region of interest" description="Disordered" evidence="1">
    <location>
        <begin position="20"/>
        <end position="83"/>
    </location>
</feature>
<evidence type="ECO:0000313" key="4">
    <source>
        <dbReference type="Proteomes" id="UP001549143"/>
    </source>
</evidence>
<accession>A0ABV2KID1</accession>
<evidence type="ECO:0000256" key="2">
    <source>
        <dbReference type="SAM" id="SignalP"/>
    </source>
</evidence>
<dbReference type="Proteomes" id="UP001549143">
    <property type="component" value="Unassembled WGS sequence"/>
</dbReference>